<name>A0ABR6BUG1_9PSEU</name>
<dbReference type="SUPFAM" id="SSF53098">
    <property type="entry name" value="Ribonuclease H-like"/>
    <property type="match status" value="1"/>
</dbReference>
<proteinExistence type="predicted"/>
<sequence>MIDEILSDAGITTVLTGIRMPRMNSITERWVKTLRAELLDRALIWNENHLRRALGEYERHYNLHRIHRSLAAAAPLRARPQPLEPDRIERLTMRRRDRLAGIIHEYHHAA</sequence>
<dbReference type="Gene3D" id="3.30.420.10">
    <property type="entry name" value="Ribonuclease H-like superfamily/Ribonuclease H"/>
    <property type="match status" value="1"/>
</dbReference>
<dbReference type="InterPro" id="IPR012337">
    <property type="entry name" value="RNaseH-like_sf"/>
</dbReference>
<protein>
    <submittedName>
        <fullName evidence="2">Transposase InsO family protein</fullName>
    </submittedName>
</protein>
<dbReference type="Proteomes" id="UP000517916">
    <property type="component" value="Unassembled WGS sequence"/>
</dbReference>
<dbReference type="Pfam" id="PF13683">
    <property type="entry name" value="rve_3"/>
    <property type="match status" value="1"/>
</dbReference>
<evidence type="ECO:0000259" key="1">
    <source>
        <dbReference type="Pfam" id="PF13683"/>
    </source>
</evidence>
<organism evidence="2 3">
    <name type="scientific">Kutzneria viridogrisea</name>
    <dbReference type="NCBI Taxonomy" id="47990"/>
    <lineage>
        <taxon>Bacteria</taxon>
        <taxon>Bacillati</taxon>
        <taxon>Actinomycetota</taxon>
        <taxon>Actinomycetes</taxon>
        <taxon>Pseudonocardiales</taxon>
        <taxon>Pseudonocardiaceae</taxon>
        <taxon>Kutzneria</taxon>
    </lineage>
</organism>
<comment type="caution">
    <text evidence="2">The sequence shown here is derived from an EMBL/GenBank/DDBJ whole genome shotgun (WGS) entry which is preliminary data.</text>
</comment>
<dbReference type="RefSeq" id="WP_182839735.1">
    <property type="nucleotide sequence ID" value="NZ_BAAABQ010000019.1"/>
</dbReference>
<reference evidence="2 3" key="1">
    <citation type="submission" date="2020-08" db="EMBL/GenBank/DDBJ databases">
        <title>Genomic Encyclopedia of Archaeal and Bacterial Type Strains, Phase II (KMG-II): from individual species to whole genera.</title>
        <authorList>
            <person name="Goeker M."/>
        </authorList>
    </citation>
    <scope>NUCLEOTIDE SEQUENCE [LARGE SCALE GENOMIC DNA]</scope>
    <source>
        <strain evidence="2 3">DSM 43850</strain>
    </source>
</reference>
<feature type="domain" description="Integrase catalytic" evidence="1">
    <location>
        <begin position="10"/>
        <end position="75"/>
    </location>
</feature>
<accession>A0ABR6BUG1</accession>
<dbReference type="InterPro" id="IPR036397">
    <property type="entry name" value="RNaseH_sf"/>
</dbReference>
<dbReference type="InterPro" id="IPR001584">
    <property type="entry name" value="Integrase_cat-core"/>
</dbReference>
<dbReference type="EMBL" id="JACJID010000006">
    <property type="protein sequence ID" value="MBA8930189.1"/>
    <property type="molecule type" value="Genomic_DNA"/>
</dbReference>
<gene>
    <name evidence="2" type="ORF">BC739_007422</name>
</gene>
<evidence type="ECO:0000313" key="3">
    <source>
        <dbReference type="Proteomes" id="UP000517916"/>
    </source>
</evidence>
<evidence type="ECO:0000313" key="2">
    <source>
        <dbReference type="EMBL" id="MBA8930189.1"/>
    </source>
</evidence>
<keyword evidence="3" id="KW-1185">Reference proteome</keyword>